<gene>
    <name evidence="15" type="ORF">PDIGIT_LOCUS13994</name>
</gene>
<dbReference type="InterPro" id="IPR017853">
    <property type="entry name" value="GH"/>
</dbReference>
<evidence type="ECO:0000256" key="12">
    <source>
        <dbReference type="SAM" id="SignalP"/>
    </source>
</evidence>
<keyword evidence="6 9" id="KW-0326">Glycosidase</keyword>
<dbReference type="Gene3D" id="3.20.20.80">
    <property type="entry name" value="Glycosidases"/>
    <property type="match status" value="2"/>
</dbReference>
<sequence length="546" mass="58312">MKVLTLLATQLVALAAAVAATSPRFVMYHDEWHPTRPTNPSDRAVITHLILAFAQANNTAAYKPHVSISTLRDEYPSAKLSIAIGGWGDTIGFTESTKSQAGIDKFANDIKTLVATTGVDGIDIDWEYPGGNGADYKQVPNSAKVHEIGAFPKLLQAIREAIGKDKILSIAVPGKKGDMIAFTKETGPLIWPSVDHVNIMSYDLMNRRDAVTSHHTSVAGAAQAVQNYLDIGAPPSKINLGFAYYAKYFTTTGDCTASPLNCQIAIAEDPITGADTLTSGAWTFEKAHMQAVNGSALPVSTDGTCGADKGTRCASGCCSQYGNCGTSKEHCSGACQHAFGTGCTDADIAGSWQNAASNGVTDTEAGGQYYFDAANKLFWTWDTKELIARKFQDVVAKYGLGGVMAWSLGEDSNDWSHIRAMTEGLKTINGIAPPQANAASKDKTETKTQVATKPTPASNQPGKTTYDVVYVDGIGGPEAEESVIPAPKVNPTSSLTSSKPKNAVGKPVVKVSNAEPGPNDDWEWVYYDSKGRLWQDNKKRMRIERA</sequence>
<evidence type="ECO:0000256" key="7">
    <source>
        <dbReference type="ARBA" id="ARBA00023326"/>
    </source>
</evidence>
<comment type="caution">
    <text evidence="8">Lacks conserved residue(s) required for the propagation of feature annotation.</text>
</comment>
<evidence type="ECO:0000313" key="15">
    <source>
        <dbReference type="EMBL" id="CAI6340809.1"/>
    </source>
</evidence>
<proteinExistence type="inferred from homology"/>
<dbReference type="OrthoDB" id="73875at2759"/>
<evidence type="ECO:0000313" key="16">
    <source>
        <dbReference type="Proteomes" id="UP001152607"/>
    </source>
</evidence>
<dbReference type="PROSITE" id="PS51910">
    <property type="entry name" value="GH18_2"/>
    <property type="match status" value="1"/>
</dbReference>
<feature type="disulfide bond" evidence="8">
    <location>
        <begin position="317"/>
        <end position="331"/>
    </location>
</feature>
<dbReference type="PANTHER" id="PTHR11177">
    <property type="entry name" value="CHITINASE"/>
    <property type="match status" value="1"/>
</dbReference>
<feature type="compositionally biased region" description="Polar residues" evidence="11">
    <location>
        <begin position="490"/>
        <end position="500"/>
    </location>
</feature>
<name>A0A9W4US25_9PLEO</name>
<dbReference type="GO" id="GO:0008061">
    <property type="term" value="F:chitin binding"/>
    <property type="evidence" value="ECO:0007669"/>
    <property type="project" value="UniProtKB-UniRule"/>
</dbReference>
<feature type="signal peptide" evidence="12">
    <location>
        <begin position="1"/>
        <end position="20"/>
    </location>
</feature>
<protein>
    <recommendedName>
        <fullName evidence="2">chitinase</fullName>
        <ecNumber evidence="2">3.2.1.14</ecNumber>
    </recommendedName>
</protein>
<dbReference type="GO" id="GO:0006032">
    <property type="term" value="P:chitin catabolic process"/>
    <property type="evidence" value="ECO:0007669"/>
    <property type="project" value="UniProtKB-KW"/>
</dbReference>
<feature type="region of interest" description="Disordered" evidence="11">
    <location>
        <begin position="477"/>
        <end position="523"/>
    </location>
</feature>
<evidence type="ECO:0000256" key="3">
    <source>
        <dbReference type="ARBA" id="ARBA00022801"/>
    </source>
</evidence>
<dbReference type="SMART" id="SM00636">
    <property type="entry name" value="Glyco_18"/>
    <property type="match status" value="1"/>
</dbReference>
<comment type="similarity">
    <text evidence="10">Belongs to the glycosyl hydrolase 18 family.</text>
</comment>
<keyword evidence="7" id="KW-0624">Polysaccharide degradation</keyword>
<dbReference type="Proteomes" id="UP001152607">
    <property type="component" value="Unassembled WGS sequence"/>
</dbReference>
<evidence type="ECO:0000259" key="13">
    <source>
        <dbReference type="PROSITE" id="PS50941"/>
    </source>
</evidence>
<dbReference type="Pfam" id="PF00704">
    <property type="entry name" value="Glyco_hydro_18"/>
    <property type="match status" value="1"/>
</dbReference>
<organism evidence="15 16">
    <name type="scientific">Periconia digitata</name>
    <dbReference type="NCBI Taxonomy" id="1303443"/>
    <lineage>
        <taxon>Eukaryota</taxon>
        <taxon>Fungi</taxon>
        <taxon>Dikarya</taxon>
        <taxon>Ascomycota</taxon>
        <taxon>Pezizomycotina</taxon>
        <taxon>Dothideomycetes</taxon>
        <taxon>Pleosporomycetidae</taxon>
        <taxon>Pleosporales</taxon>
        <taxon>Massarineae</taxon>
        <taxon>Periconiaceae</taxon>
        <taxon>Periconia</taxon>
    </lineage>
</organism>
<evidence type="ECO:0000256" key="4">
    <source>
        <dbReference type="ARBA" id="ARBA00023024"/>
    </source>
</evidence>
<dbReference type="AlphaFoldDB" id="A0A9W4US25"/>
<dbReference type="SUPFAM" id="SSF51445">
    <property type="entry name" value="(Trans)glycosidases"/>
    <property type="match status" value="1"/>
</dbReference>
<keyword evidence="4" id="KW-0146">Chitin degradation</keyword>
<dbReference type="InterPro" id="IPR001579">
    <property type="entry name" value="Glyco_hydro_18_chit_AS"/>
</dbReference>
<feature type="region of interest" description="Disordered" evidence="11">
    <location>
        <begin position="435"/>
        <end position="464"/>
    </location>
</feature>
<comment type="catalytic activity">
    <reaction evidence="1">
        <text>Random endo-hydrolysis of N-acetyl-beta-D-glucosaminide (1-&gt;4)-beta-linkages in chitin and chitodextrins.</text>
        <dbReference type="EC" id="3.2.1.14"/>
    </reaction>
</comment>
<keyword evidence="12" id="KW-0732">Signal</keyword>
<reference evidence="15" key="1">
    <citation type="submission" date="2023-01" db="EMBL/GenBank/DDBJ databases">
        <authorList>
            <person name="Van Ghelder C."/>
            <person name="Rancurel C."/>
        </authorList>
    </citation>
    <scope>NUCLEOTIDE SEQUENCE</scope>
    <source>
        <strain evidence="15">CNCM I-4278</strain>
    </source>
</reference>
<accession>A0A9W4US25</accession>
<dbReference type="InterPro" id="IPR001223">
    <property type="entry name" value="Glyco_hydro18_cat"/>
</dbReference>
<dbReference type="InterPro" id="IPR011583">
    <property type="entry name" value="Chitinase_II/V-like_cat"/>
</dbReference>
<feature type="domain" description="Chitin-binding type-1" evidence="13">
    <location>
        <begin position="302"/>
        <end position="345"/>
    </location>
</feature>
<evidence type="ECO:0000256" key="2">
    <source>
        <dbReference type="ARBA" id="ARBA00012729"/>
    </source>
</evidence>
<dbReference type="GO" id="GO:0008843">
    <property type="term" value="F:endochitinase activity"/>
    <property type="evidence" value="ECO:0007669"/>
    <property type="project" value="UniProtKB-EC"/>
</dbReference>
<keyword evidence="3 9" id="KW-0378">Hydrolase</keyword>
<dbReference type="EC" id="3.2.1.14" evidence="2"/>
<evidence type="ECO:0000256" key="1">
    <source>
        <dbReference type="ARBA" id="ARBA00000822"/>
    </source>
</evidence>
<keyword evidence="8" id="KW-1015">Disulfide bond</keyword>
<comment type="caution">
    <text evidence="15">The sequence shown here is derived from an EMBL/GenBank/DDBJ whole genome shotgun (WGS) entry which is preliminary data.</text>
</comment>
<evidence type="ECO:0000256" key="10">
    <source>
        <dbReference type="RuleBase" id="RU004453"/>
    </source>
</evidence>
<keyword evidence="16" id="KW-1185">Reference proteome</keyword>
<dbReference type="CDD" id="cd00035">
    <property type="entry name" value="ChtBD1"/>
    <property type="match status" value="1"/>
</dbReference>
<dbReference type="PANTHER" id="PTHR11177:SF337">
    <property type="entry name" value="CHITINASE"/>
    <property type="match status" value="1"/>
</dbReference>
<dbReference type="GO" id="GO:0000272">
    <property type="term" value="P:polysaccharide catabolic process"/>
    <property type="evidence" value="ECO:0007669"/>
    <property type="project" value="UniProtKB-KW"/>
</dbReference>
<dbReference type="PROSITE" id="PS50941">
    <property type="entry name" value="CHIT_BIND_I_2"/>
    <property type="match status" value="1"/>
</dbReference>
<dbReference type="InterPro" id="IPR050314">
    <property type="entry name" value="Glycosyl_Hydrlase_18"/>
</dbReference>
<evidence type="ECO:0000259" key="14">
    <source>
        <dbReference type="PROSITE" id="PS51910"/>
    </source>
</evidence>
<dbReference type="GO" id="GO:0005576">
    <property type="term" value="C:extracellular region"/>
    <property type="evidence" value="ECO:0007669"/>
    <property type="project" value="TreeGrafter"/>
</dbReference>
<evidence type="ECO:0000256" key="5">
    <source>
        <dbReference type="ARBA" id="ARBA00023277"/>
    </source>
</evidence>
<feature type="compositionally biased region" description="Polar residues" evidence="11">
    <location>
        <begin position="447"/>
        <end position="463"/>
    </location>
</feature>
<feature type="domain" description="GH18" evidence="14">
    <location>
        <begin position="23"/>
        <end position="428"/>
    </location>
</feature>
<dbReference type="PROSITE" id="PS01095">
    <property type="entry name" value="GH18_1"/>
    <property type="match status" value="1"/>
</dbReference>
<evidence type="ECO:0000256" key="11">
    <source>
        <dbReference type="SAM" id="MobiDB-lite"/>
    </source>
</evidence>
<evidence type="ECO:0000256" key="9">
    <source>
        <dbReference type="RuleBase" id="RU000489"/>
    </source>
</evidence>
<keyword evidence="5" id="KW-0119">Carbohydrate metabolism</keyword>
<dbReference type="EMBL" id="CAOQHR010000011">
    <property type="protein sequence ID" value="CAI6340809.1"/>
    <property type="molecule type" value="Genomic_DNA"/>
</dbReference>
<evidence type="ECO:0000256" key="6">
    <source>
        <dbReference type="ARBA" id="ARBA00023295"/>
    </source>
</evidence>
<evidence type="ECO:0000256" key="8">
    <source>
        <dbReference type="PROSITE-ProRule" id="PRU00261"/>
    </source>
</evidence>
<keyword evidence="8" id="KW-0147">Chitin-binding</keyword>
<dbReference type="InterPro" id="IPR001002">
    <property type="entry name" value="Chitin-bd_1"/>
</dbReference>
<feature type="chain" id="PRO_5040727970" description="chitinase" evidence="12">
    <location>
        <begin position="21"/>
        <end position="546"/>
    </location>
</feature>